<evidence type="ECO:0000313" key="2">
    <source>
        <dbReference type="Proteomes" id="UP000597762"/>
    </source>
</evidence>
<dbReference type="EMBL" id="CAHIKZ030001652">
    <property type="protein sequence ID" value="CAE1271333.1"/>
    <property type="molecule type" value="Genomic_DNA"/>
</dbReference>
<gene>
    <name evidence="1" type="ORF">SPHA_37186</name>
</gene>
<reference evidence="1" key="1">
    <citation type="submission" date="2021-01" db="EMBL/GenBank/DDBJ databases">
        <authorList>
            <person name="Li R."/>
            <person name="Bekaert M."/>
        </authorList>
    </citation>
    <scope>NUCLEOTIDE SEQUENCE</scope>
    <source>
        <strain evidence="1">Farmed</strain>
    </source>
</reference>
<protein>
    <submittedName>
        <fullName evidence="1">Uncharacterized protein</fullName>
    </submittedName>
</protein>
<organism evidence="1 2">
    <name type="scientific">Acanthosepion pharaonis</name>
    <name type="common">Pharaoh cuttlefish</name>
    <name type="synonym">Sepia pharaonis</name>
    <dbReference type="NCBI Taxonomy" id="158019"/>
    <lineage>
        <taxon>Eukaryota</taxon>
        <taxon>Metazoa</taxon>
        <taxon>Spiralia</taxon>
        <taxon>Lophotrochozoa</taxon>
        <taxon>Mollusca</taxon>
        <taxon>Cephalopoda</taxon>
        <taxon>Coleoidea</taxon>
        <taxon>Decapodiformes</taxon>
        <taxon>Sepiida</taxon>
        <taxon>Sepiina</taxon>
        <taxon>Sepiidae</taxon>
        <taxon>Acanthosepion</taxon>
    </lineage>
</organism>
<sequence length="227" mass="25457">MPASDIFLLASHIDYYCVGSIFLTWTDCHSTGTFHFFPSPFPLLPLSLSTSSPLPFHFFPSPFPLLLPFFPFHFFPSFPSSPPFPLLPLSFFPLFPLLPRILSTSSFDTSHYLPIAEPNLLERGTVGDVVVGSSVISARKLAGDNHIITEFVVRNCSKSTALQLVRVAAFPNISVSRITVFLQDYSHFLCRCLSLAQSHNHFSNADSTNWLLISFVYHSHFKKVESL</sequence>
<dbReference type="AlphaFoldDB" id="A0A812CNE3"/>
<proteinExistence type="predicted"/>
<evidence type="ECO:0000313" key="1">
    <source>
        <dbReference type="EMBL" id="CAE1271333.1"/>
    </source>
</evidence>
<accession>A0A812CNE3</accession>
<name>A0A812CNE3_ACAPH</name>
<comment type="caution">
    <text evidence="1">The sequence shown here is derived from an EMBL/GenBank/DDBJ whole genome shotgun (WGS) entry which is preliminary data.</text>
</comment>
<keyword evidence="2" id="KW-1185">Reference proteome</keyword>
<dbReference type="Proteomes" id="UP000597762">
    <property type="component" value="Unassembled WGS sequence"/>
</dbReference>